<keyword evidence="10" id="KW-0547">Nucleotide-binding</keyword>
<comment type="similarity">
    <text evidence="4">Belongs to the ATP-dependent AMP-binding enzyme family.</text>
</comment>
<evidence type="ECO:0000256" key="17">
    <source>
        <dbReference type="ARBA" id="ARBA00060276"/>
    </source>
</evidence>
<dbReference type="GO" id="GO:0005524">
    <property type="term" value="F:ATP binding"/>
    <property type="evidence" value="ECO:0007669"/>
    <property type="project" value="UniProtKB-KW"/>
</dbReference>
<keyword evidence="8" id="KW-0551">Lipid droplet</keyword>
<evidence type="ECO:0000256" key="8">
    <source>
        <dbReference type="ARBA" id="ARBA00022677"/>
    </source>
</evidence>
<keyword evidence="5" id="KW-0813">Transport</keyword>
<dbReference type="GO" id="GO:0009898">
    <property type="term" value="C:cytoplasmic side of plasma membrane"/>
    <property type="evidence" value="ECO:0007669"/>
    <property type="project" value="TreeGrafter"/>
</dbReference>
<evidence type="ECO:0000256" key="2">
    <source>
        <dbReference type="ARBA" id="ARBA00004585"/>
    </source>
</evidence>
<reference evidence="21" key="1">
    <citation type="submission" date="2023-03" db="EMBL/GenBank/DDBJ databases">
        <title>Complete genome of Cladonia borealis.</title>
        <authorList>
            <person name="Park H."/>
        </authorList>
    </citation>
    <scope>NUCLEOTIDE SEQUENCE</scope>
    <source>
        <strain evidence="21">ANT050790</strain>
    </source>
</reference>
<evidence type="ECO:0000313" key="21">
    <source>
        <dbReference type="EMBL" id="KAK0507156.1"/>
    </source>
</evidence>
<dbReference type="PROSITE" id="PS00455">
    <property type="entry name" value="AMP_BINDING"/>
    <property type="match status" value="1"/>
</dbReference>
<dbReference type="Proteomes" id="UP001166286">
    <property type="component" value="Unassembled WGS sequence"/>
</dbReference>
<evidence type="ECO:0000256" key="6">
    <source>
        <dbReference type="ARBA" id="ARBA00022475"/>
    </source>
</evidence>
<keyword evidence="22" id="KW-1185">Reference proteome</keyword>
<dbReference type="InterPro" id="IPR045851">
    <property type="entry name" value="AMP-bd_C_sf"/>
</dbReference>
<evidence type="ECO:0000256" key="1">
    <source>
        <dbReference type="ARBA" id="ARBA00004502"/>
    </source>
</evidence>
<name>A0AA39QSN0_9LECA</name>
<feature type="domain" description="AMP-dependent synthetase/ligase" evidence="20">
    <location>
        <begin position="59"/>
        <end position="441"/>
    </location>
</feature>
<dbReference type="InterPro" id="IPR020845">
    <property type="entry name" value="AMP-binding_CS"/>
</dbReference>
<evidence type="ECO:0000256" key="4">
    <source>
        <dbReference type="ARBA" id="ARBA00006432"/>
    </source>
</evidence>
<keyword evidence="9" id="KW-0812">Transmembrane</keyword>
<evidence type="ECO:0000256" key="16">
    <source>
        <dbReference type="ARBA" id="ARBA00051585"/>
    </source>
</evidence>
<dbReference type="GO" id="GO:0005811">
    <property type="term" value="C:lipid droplet"/>
    <property type="evidence" value="ECO:0007669"/>
    <property type="project" value="UniProtKB-SubCell"/>
</dbReference>
<keyword evidence="6" id="KW-1003">Cell membrane</keyword>
<comment type="function">
    <text evidence="17">Acyl-CoA synthetase required for both the import of long chain fatty acids (LCFAs) (C14-C18) and the activation very long chain fatty acids (VLCFAs) (C20-C26) by esterification of the fatty acids into metabolically active CoA-thioesters for subsequent degradation or incorporation into phospholipids. The transport and fatty acyl-CoA synthetase activities are genetically separable and are thus independent activities. Esterifies VLCFAs in the peroxisome matrix. The VLCFAs are actively transported into peroxisomes by a PXA1-PXA2 heterodimeric transporter in the peroxisomal membrane.</text>
</comment>
<evidence type="ECO:0000256" key="19">
    <source>
        <dbReference type="ARBA" id="ARBA00078285"/>
    </source>
</evidence>
<keyword evidence="13" id="KW-0445">Lipid transport</keyword>
<dbReference type="EMBL" id="JAFEKC020000024">
    <property type="protein sequence ID" value="KAK0507156.1"/>
    <property type="molecule type" value="Genomic_DNA"/>
</dbReference>
<dbReference type="AlphaFoldDB" id="A0AA39QSN0"/>
<gene>
    <name evidence="21" type="ORF">JMJ35_010194</name>
</gene>
<evidence type="ECO:0000256" key="18">
    <source>
        <dbReference type="ARBA" id="ARBA00068795"/>
    </source>
</evidence>
<evidence type="ECO:0000256" key="7">
    <source>
        <dbReference type="ARBA" id="ARBA00022598"/>
    </source>
</evidence>
<keyword evidence="11" id="KW-0067">ATP-binding</keyword>
<dbReference type="Gene3D" id="3.40.50.12780">
    <property type="entry name" value="N-terminal domain of ligase-like"/>
    <property type="match status" value="1"/>
</dbReference>
<dbReference type="InterPro" id="IPR042099">
    <property type="entry name" value="ANL_N_sf"/>
</dbReference>
<dbReference type="GO" id="GO:0005324">
    <property type="term" value="F:long-chain fatty acid transmembrane transporter activity"/>
    <property type="evidence" value="ECO:0007669"/>
    <property type="project" value="TreeGrafter"/>
</dbReference>
<evidence type="ECO:0000256" key="15">
    <source>
        <dbReference type="ARBA" id="ARBA00023140"/>
    </source>
</evidence>
<evidence type="ECO:0000256" key="9">
    <source>
        <dbReference type="ARBA" id="ARBA00022692"/>
    </source>
</evidence>
<evidence type="ECO:0000256" key="5">
    <source>
        <dbReference type="ARBA" id="ARBA00022448"/>
    </source>
</evidence>
<sequence length="637" mass="71956">MALATTAAVAAGTAAAAAYIDAKFHIRKDVEVLVLAKKLEREYIQAVRNNRISCFYFHEEAVRNHPDAQAIWSREGNYTWKEVHTRACQYGKYLLELGVTPGELVAICLQNSPEMVFTWMGLWSIGCAPALINFNLTGDALIHCLKVSGAKILISDGEEKINSRVEAVRDRIEQELYMLAIVLDQQLKSTIAARPFERPDDSYRSGVKSDFPAIVVYTSGTTGLPKGATFPSSRMFMIGARRSNNLDQRRGPGGDRWYICMPMYHGTGGIHAMVCMMSGVSLAIGKGFSVRNFWRDVHDSESTFIVYVGETARYLLAAPPSPLDKDHKVRCMWGNGLRPDVWKRFQERFGVEEVGEFFNSSEGMLSLVVWDRGPYLAECVGHHGAIQRWMYRDTYVPIQINYETNEIIRDPKTGWAQRNSYNEGGEIIVRVANEQAFPGYYNNPEATSKKFIRDVFKKGDLFYRTGDALRRTDDGRWSFLDRLGDTYRWKSENVSTAEVADTIGKYPGIHEANVYGVQLPGRYHEGRAGCAALTIDDNARESFDWKGFATFARDRLPRYAVPVFIRVLLGEVGRGASHNNKQDKAGLRAEGVVPELRGTKVKGGEKDVFYWIKPNEDRYVRFEEEDWKKLSTGGVRL</sequence>
<dbReference type="GO" id="GO:0044539">
    <property type="term" value="P:long-chain fatty acid import into cell"/>
    <property type="evidence" value="ECO:0007669"/>
    <property type="project" value="TreeGrafter"/>
</dbReference>
<dbReference type="FunFam" id="3.40.50.12780:FF:000019">
    <property type="entry name" value="Long-chain fatty acid transporter"/>
    <property type="match status" value="1"/>
</dbReference>
<dbReference type="Gene3D" id="3.30.300.30">
    <property type="match status" value="1"/>
</dbReference>
<accession>A0AA39QSN0</accession>
<comment type="catalytic activity">
    <reaction evidence="16">
        <text>a very long-chain fatty acid + ATP + CoA = a very long-chain fatty acyl-CoA + AMP + diphosphate</text>
        <dbReference type="Rhea" id="RHEA:54536"/>
        <dbReference type="ChEBI" id="CHEBI:30616"/>
        <dbReference type="ChEBI" id="CHEBI:33019"/>
        <dbReference type="ChEBI" id="CHEBI:57287"/>
        <dbReference type="ChEBI" id="CHEBI:58950"/>
        <dbReference type="ChEBI" id="CHEBI:138261"/>
        <dbReference type="ChEBI" id="CHEBI:456215"/>
    </reaction>
</comment>
<organism evidence="21 22">
    <name type="scientific">Cladonia borealis</name>
    <dbReference type="NCBI Taxonomy" id="184061"/>
    <lineage>
        <taxon>Eukaryota</taxon>
        <taxon>Fungi</taxon>
        <taxon>Dikarya</taxon>
        <taxon>Ascomycota</taxon>
        <taxon>Pezizomycotina</taxon>
        <taxon>Lecanoromycetes</taxon>
        <taxon>OSLEUM clade</taxon>
        <taxon>Lecanoromycetidae</taxon>
        <taxon>Lecanorales</taxon>
        <taxon>Lecanorineae</taxon>
        <taxon>Cladoniaceae</taxon>
        <taxon>Cladonia</taxon>
    </lineage>
</organism>
<keyword evidence="7" id="KW-0436">Ligase</keyword>
<dbReference type="SUPFAM" id="SSF56801">
    <property type="entry name" value="Acetyl-CoA synthetase-like"/>
    <property type="match status" value="1"/>
</dbReference>
<comment type="caution">
    <text evidence="21">The sequence shown here is derived from an EMBL/GenBank/DDBJ whole genome shotgun (WGS) entry which is preliminary data.</text>
</comment>
<dbReference type="GO" id="GO:0005778">
    <property type="term" value="C:peroxisomal membrane"/>
    <property type="evidence" value="ECO:0007669"/>
    <property type="project" value="UniProtKB-SubCell"/>
</dbReference>
<evidence type="ECO:0000256" key="12">
    <source>
        <dbReference type="ARBA" id="ARBA00022989"/>
    </source>
</evidence>
<evidence type="ECO:0000313" key="22">
    <source>
        <dbReference type="Proteomes" id="UP001166286"/>
    </source>
</evidence>
<dbReference type="PANTHER" id="PTHR43107:SF6">
    <property type="entry name" value="ACYL-COA SYNTHETASE FAMILY PROTEIN (CEFD1), PUTATIVE (AFU_ORTHOLOGUE AFUA_6G03630)-RELATED"/>
    <property type="match status" value="1"/>
</dbReference>
<dbReference type="GO" id="GO:0004467">
    <property type="term" value="F:long-chain fatty acid-CoA ligase activity"/>
    <property type="evidence" value="ECO:0007669"/>
    <property type="project" value="TreeGrafter"/>
</dbReference>
<dbReference type="Pfam" id="PF00501">
    <property type="entry name" value="AMP-binding"/>
    <property type="match status" value="1"/>
</dbReference>
<keyword evidence="14" id="KW-0472">Membrane</keyword>
<keyword evidence="12" id="KW-1133">Transmembrane helix</keyword>
<evidence type="ECO:0000259" key="20">
    <source>
        <dbReference type="Pfam" id="PF00501"/>
    </source>
</evidence>
<evidence type="ECO:0000256" key="3">
    <source>
        <dbReference type="ARBA" id="ARBA00004651"/>
    </source>
</evidence>
<evidence type="ECO:0000256" key="10">
    <source>
        <dbReference type="ARBA" id="ARBA00022741"/>
    </source>
</evidence>
<keyword evidence="15" id="KW-0576">Peroxisome</keyword>
<dbReference type="InterPro" id="IPR000873">
    <property type="entry name" value="AMP-dep_synth/lig_dom"/>
</dbReference>
<comment type="subcellular location">
    <subcellularLocation>
        <location evidence="3">Cell membrane</location>
        <topology evidence="3">Multi-pass membrane protein</topology>
    </subcellularLocation>
    <subcellularLocation>
        <location evidence="1">Lipid droplet</location>
    </subcellularLocation>
    <subcellularLocation>
        <location evidence="2">Peroxisome membrane</location>
        <topology evidence="2">Multi-pass membrane protein</topology>
    </subcellularLocation>
</comment>
<protein>
    <recommendedName>
        <fullName evidence="18">Very long-chain fatty acid transport protein</fullName>
    </recommendedName>
    <alternativeName>
        <fullName evidence="19">Very-long-chain acyl-CoA synthetase</fullName>
    </alternativeName>
</protein>
<evidence type="ECO:0000256" key="11">
    <source>
        <dbReference type="ARBA" id="ARBA00022840"/>
    </source>
</evidence>
<evidence type="ECO:0000256" key="14">
    <source>
        <dbReference type="ARBA" id="ARBA00023136"/>
    </source>
</evidence>
<dbReference type="PANTHER" id="PTHR43107">
    <property type="entry name" value="LONG-CHAIN FATTY ACID TRANSPORT PROTEIN"/>
    <property type="match status" value="1"/>
</dbReference>
<proteinExistence type="inferred from homology"/>
<evidence type="ECO:0000256" key="13">
    <source>
        <dbReference type="ARBA" id="ARBA00023055"/>
    </source>
</evidence>